<gene>
    <name evidence="1" type="ORF">I553_5582</name>
</gene>
<accession>X7ZVN0</accession>
<organism evidence="1">
    <name type="scientific">Mycobacterium xenopi 4042</name>
    <dbReference type="NCBI Taxonomy" id="1299334"/>
    <lineage>
        <taxon>Bacteria</taxon>
        <taxon>Bacillati</taxon>
        <taxon>Actinomycetota</taxon>
        <taxon>Actinomycetes</taxon>
        <taxon>Mycobacteriales</taxon>
        <taxon>Mycobacteriaceae</taxon>
        <taxon>Mycobacterium</taxon>
    </lineage>
</organism>
<dbReference type="EC" id="1.6.99.5" evidence="1"/>
<dbReference type="EMBL" id="JAOB01000069">
    <property type="protein sequence ID" value="EUA23289.1"/>
    <property type="molecule type" value="Genomic_DNA"/>
</dbReference>
<proteinExistence type="predicted"/>
<evidence type="ECO:0000313" key="1">
    <source>
        <dbReference type="EMBL" id="EUA23289.1"/>
    </source>
</evidence>
<sequence>MAPLIALLVMLGFYPKPVLDIINPAVGHTMATIGQHDPGPRTAEGPR</sequence>
<dbReference type="PATRIC" id="fig|1299334.3.peg.7531"/>
<reference evidence="1" key="1">
    <citation type="submission" date="2014-01" db="EMBL/GenBank/DDBJ databases">
        <authorList>
            <person name="Brown-Elliot B."/>
            <person name="Wallace R."/>
            <person name="Lenaerts A."/>
            <person name="Ordway D."/>
            <person name="DeGroote M.A."/>
            <person name="Parker T."/>
            <person name="Sizemore C."/>
            <person name="Tallon L.J."/>
            <person name="Sadzewicz L.K."/>
            <person name="Sengamalay N."/>
            <person name="Fraser C.M."/>
            <person name="Hine E."/>
            <person name="Shefchek K.A."/>
            <person name="Das S.P."/>
            <person name="Tettelin H."/>
        </authorList>
    </citation>
    <scope>NUCLEOTIDE SEQUENCE [LARGE SCALE GENOMIC DNA]</scope>
    <source>
        <strain evidence="1">4042</strain>
    </source>
</reference>
<protein>
    <submittedName>
        <fullName evidence="1">NADH-quinone oxidoreductase subunit M domain protein</fullName>
        <ecNumber evidence="1">1.6.99.5</ecNumber>
    </submittedName>
</protein>
<dbReference type="AlphaFoldDB" id="X7ZVN0"/>
<name>X7ZVN0_MYCXE</name>
<dbReference type="GO" id="GO:0016491">
    <property type="term" value="F:oxidoreductase activity"/>
    <property type="evidence" value="ECO:0007669"/>
    <property type="project" value="UniProtKB-KW"/>
</dbReference>
<comment type="caution">
    <text evidence="1">The sequence shown here is derived from an EMBL/GenBank/DDBJ whole genome shotgun (WGS) entry which is preliminary data.</text>
</comment>
<keyword evidence="1" id="KW-0560">Oxidoreductase</keyword>